<evidence type="ECO:0000313" key="2">
    <source>
        <dbReference type="Proteomes" id="UP000271162"/>
    </source>
</evidence>
<reference evidence="3" key="1">
    <citation type="submission" date="2017-02" db="UniProtKB">
        <authorList>
            <consortium name="WormBaseParasite"/>
        </authorList>
    </citation>
    <scope>IDENTIFICATION</scope>
</reference>
<dbReference type="EMBL" id="UYSL01026492">
    <property type="protein sequence ID" value="VDL85516.1"/>
    <property type="molecule type" value="Genomic_DNA"/>
</dbReference>
<protein>
    <submittedName>
        <fullName evidence="3">Secreted protein</fullName>
    </submittedName>
</protein>
<dbReference type="WBParaSite" id="NBR_0002153901-mRNA-1">
    <property type="protein sequence ID" value="NBR_0002153901-mRNA-1"/>
    <property type="gene ID" value="NBR_0002153901"/>
</dbReference>
<dbReference type="AlphaFoldDB" id="A0A0N4YWB7"/>
<keyword evidence="2" id="KW-1185">Reference proteome</keyword>
<organism evidence="3">
    <name type="scientific">Nippostrongylus brasiliensis</name>
    <name type="common">Rat hookworm</name>
    <dbReference type="NCBI Taxonomy" id="27835"/>
    <lineage>
        <taxon>Eukaryota</taxon>
        <taxon>Metazoa</taxon>
        <taxon>Ecdysozoa</taxon>
        <taxon>Nematoda</taxon>
        <taxon>Chromadorea</taxon>
        <taxon>Rhabditida</taxon>
        <taxon>Rhabditina</taxon>
        <taxon>Rhabditomorpha</taxon>
        <taxon>Strongyloidea</taxon>
        <taxon>Heligmosomidae</taxon>
        <taxon>Nippostrongylus</taxon>
    </lineage>
</organism>
<gene>
    <name evidence="1" type="ORF">NBR_LOCUS21541</name>
</gene>
<sequence length="76" mass="8940">MRNTYVIKLFCSLYVGVCSEEVRCEQLIADKLFVYVFMIEEFLGVLFRSYAEPQLRASQLQLDKNAEPPWDPDPEF</sequence>
<dbReference type="Proteomes" id="UP000271162">
    <property type="component" value="Unassembled WGS sequence"/>
</dbReference>
<evidence type="ECO:0000313" key="1">
    <source>
        <dbReference type="EMBL" id="VDL85516.1"/>
    </source>
</evidence>
<proteinExistence type="predicted"/>
<accession>A0A0N4YWB7</accession>
<name>A0A0N4YWB7_NIPBR</name>
<reference evidence="1 2" key="2">
    <citation type="submission" date="2018-11" db="EMBL/GenBank/DDBJ databases">
        <authorList>
            <consortium name="Pathogen Informatics"/>
        </authorList>
    </citation>
    <scope>NUCLEOTIDE SEQUENCE [LARGE SCALE GENOMIC DNA]</scope>
</reference>
<evidence type="ECO:0000313" key="3">
    <source>
        <dbReference type="WBParaSite" id="NBR_0002153901-mRNA-1"/>
    </source>
</evidence>